<dbReference type="Gene3D" id="2.40.340.10">
    <property type="entry name" value="MoeA, C-terminal, domain IV"/>
    <property type="match status" value="1"/>
</dbReference>
<proteinExistence type="inferred from homology"/>
<evidence type="ECO:0000256" key="1">
    <source>
        <dbReference type="ARBA" id="ARBA00002901"/>
    </source>
</evidence>
<dbReference type="SMART" id="SM00852">
    <property type="entry name" value="MoCF_biosynth"/>
    <property type="match status" value="1"/>
</dbReference>
<keyword evidence="11" id="KW-1185">Reference proteome</keyword>
<dbReference type="Pfam" id="PF03454">
    <property type="entry name" value="MoeA_C"/>
    <property type="match status" value="1"/>
</dbReference>
<dbReference type="SUPFAM" id="SSF63867">
    <property type="entry name" value="MoeA C-terminal domain-like"/>
    <property type="match status" value="1"/>
</dbReference>
<dbReference type="Gene3D" id="3.40.980.10">
    <property type="entry name" value="MoaB/Mog-like domain"/>
    <property type="match status" value="1"/>
</dbReference>
<protein>
    <recommendedName>
        <fullName evidence="7">Molybdopterin molybdenumtransferase</fullName>
        <ecNumber evidence="7">2.10.1.1</ecNumber>
    </recommendedName>
</protein>
<keyword evidence="7" id="KW-0479">Metal-binding</keyword>
<dbReference type="EC" id="2.10.1.1" evidence="7"/>
<evidence type="ECO:0000256" key="3">
    <source>
        <dbReference type="ARBA" id="ARBA00010763"/>
    </source>
</evidence>
<dbReference type="CDD" id="cd00887">
    <property type="entry name" value="MoeA"/>
    <property type="match status" value="1"/>
</dbReference>
<comment type="cofactor">
    <cofactor evidence="7">
        <name>Mg(2+)</name>
        <dbReference type="ChEBI" id="CHEBI:18420"/>
    </cofactor>
</comment>
<comment type="caution">
    <text evidence="10">The sequence shown here is derived from an EMBL/GenBank/DDBJ whole genome shotgun (WGS) entry which is preliminary data.</text>
</comment>
<accession>A0ABV3K3B7</accession>
<comment type="pathway">
    <text evidence="2 7">Cofactor biosynthesis; molybdopterin biosynthesis.</text>
</comment>
<name>A0ABV3K3B7_STRON</name>
<keyword evidence="5 7" id="KW-0501">Molybdenum cofactor biosynthesis</keyword>
<evidence type="ECO:0000313" key="11">
    <source>
        <dbReference type="Proteomes" id="UP001552594"/>
    </source>
</evidence>
<dbReference type="Gene3D" id="2.170.190.11">
    <property type="entry name" value="Molybdopterin biosynthesis moea protein, domain 3"/>
    <property type="match status" value="1"/>
</dbReference>
<dbReference type="Gene3D" id="3.90.105.10">
    <property type="entry name" value="Molybdopterin biosynthesis moea protein, domain 2"/>
    <property type="match status" value="1"/>
</dbReference>
<dbReference type="InterPro" id="IPR001453">
    <property type="entry name" value="MoaB/Mog_dom"/>
</dbReference>
<dbReference type="SUPFAM" id="SSF63882">
    <property type="entry name" value="MoeA N-terminal region -like"/>
    <property type="match status" value="1"/>
</dbReference>
<comment type="function">
    <text evidence="1 7">Catalyzes the insertion of molybdate into adenylated molybdopterin with the concomitant release of AMP.</text>
</comment>
<evidence type="ECO:0000256" key="2">
    <source>
        <dbReference type="ARBA" id="ARBA00005046"/>
    </source>
</evidence>
<dbReference type="EMBL" id="JBFAUK010000019">
    <property type="protein sequence ID" value="MEV5509187.1"/>
    <property type="molecule type" value="Genomic_DNA"/>
</dbReference>
<comment type="catalytic activity">
    <reaction evidence="6">
        <text>adenylyl-molybdopterin + molybdate = Mo-molybdopterin + AMP + H(+)</text>
        <dbReference type="Rhea" id="RHEA:35047"/>
        <dbReference type="ChEBI" id="CHEBI:15378"/>
        <dbReference type="ChEBI" id="CHEBI:36264"/>
        <dbReference type="ChEBI" id="CHEBI:62727"/>
        <dbReference type="ChEBI" id="CHEBI:71302"/>
        <dbReference type="ChEBI" id="CHEBI:456215"/>
        <dbReference type="EC" id="2.10.1.1"/>
    </reaction>
</comment>
<feature type="region of interest" description="Disordered" evidence="8">
    <location>
        <begin position="23"/>
        <end position="132"/>
    </location>
</feature>
<sequence length="525" mass="54219">MTDREGDALDRATDEALAILAEDRFPLRPPRTTGSAPRANFVPFAEDPFAEDPSAGPGPVPAPARPREAPRAAPRQAPREVPQLDVPFAGVRYYDHAAPGGSREGRPITVPETGVDHDPGPGPGHDPGPRRDWRTARRIAAHAADALGSEPCALDRALGRTLAGPLTALTDLPSFDTAAMDGWAVAGPGPWRLPEGPEDAAGVLAGQDIPPEAGPLRDGHAVPIATGARVPAGATAVLRTEHGTVSQGELHANRRATQGQDIRPRGQECRQGDELLPAGTPVTPAVLGLAAAAGYDELPVTVRPRVEVLVLGDELLSAGLPQEGRIRDALGPLLGPWLTALGAEVTAPRRLADDAEALYQALSASSADLVITTGGTASGPRDHLHPTLARLEAEPLVDGVAVRPGHPMLLARLAPGRLLVGLPGNPLAAVAGLLTLAVPVLQGLAGRAVRAPERVALSGPVPAHPTDTRLVPVVRERGAVRPLRFHGPAMLRGLAAADGLAVIPPGGGPSRRAGVWLLALPWVSG</sequence>
<dbReference type="Pfam" id="PF00994">
    <property type="entry name" value="MoCF_biosynth"/>
    <property type="match status" value="1"/>
</dbReference>
<dbReference type="InterPro" id="IPR038987">
    <property type="entry name" value="MoeA-like"/>
</dbReference>
<dbReference type="SUPFAM" id="SSF53218">
    <property type="entry name" value="Molybdenum cofactor biosynthesis proteins"/>
    <property type="match status" value="1"/>
</dbReference>
<reference evidence="10 11" key="1">
    <citation type="submission" date="2024-06" db="EMBL/GenBank/DDBJ databases">
        <title>The Natural Products Discovery Center: Release of the First 8490 Sequenced Strains for Exploring Actinobacteria Biosynthetic Diversity.</title>
        <authorList>
            <person name="Kalkreuter E."/>
            <person name="Kautsar S.A."/>
            <person name="Yang D."/>
            <person name="Bader C.D."/>
            <person name="Teijaro C.N."/>
            <person name="Fluegel L."/>
            <person name="Davis C.M."/>
            <person name="Simpson J.R."/>
            <person name="Lauterbach L."/>
            <person name="Steele A.D."/>
            <person name="Gui C."/>
            <person name="Meng S."/>
            <person name="Li G."/>
            <person name="Viehrig K."/>
            <person name="Ye F."/>
            <person name="Su P."/>
            <person name="Kiefer A.F."/>
            <person name="Nichols A."/>
            <person name="Cepeda A.J."/>
            <person name="Yan W."/>
            <person name="Fan B."/>
            <person name="Jiang Y."/>
            <person name="Adhikari A."/>
            <person name="Zheng C.-J."/>
            <person name="Schuster L."/>
            <person name="Cowan T.M."/>
            <person name="Smanski M.J."/>
            <person name="Chevrette M.G."/>
            <person name="De Carvalho L.P.S."/>
            <person name="Shen B."/>
        </authorList>
    </citation>
    <scope>NUCLEOTIDE SEQUENCE [LARGE SCALE GENOMIC DNA]</scope>
    <source>
        <strain evidence="10 11">NPDC052347</strain>
    </source>
</reference>
<keyword evidence="4 7" id="KW-0500">Molybdenum</keyword>
<comment type="similarity">
    <text evidence="3 7">Belongs to the MoeA family.</text>
</comment>
<dbReference type="Pfam" id="PF03453">
    <property type="entry name" value="MoeA_N"/>
    <property type="match status" value="1"/>
</dbReference>
<gene>
    <name evidence="10" type="ORF">AB0L16_22595</name>
</gene>
<dbReference type="InterPro" id="IPR036688">
    <property type="entry name" value="MoeA_C_domain_IV_sf"/>
</dbReference>
<dbReference type="RefSeq" id="WP_109282212.1">
    <property type="nucleotide sequence ID" value="NZ_JBFAUK010000019.1"/>
</dbReference>
<evidence type="ECO:0000256" key="4">
    <source>
        <dbReference type="ARBA" id="ARBA00022505"/>
    </source>
</evidence>
<dbReference type="InterPro" id="IPR036425">
    <property type="entry name" value="MoaB/Mog-like_dom_sf"/>
</dbReference>
<feature type="domain" description="MoaB/Mog" evidence="9">
    <location>
        <begin position="307"/>
        <end position="443"/>
    </location>
</feature>
<dbReference type="PANTHER" id="PTHR10192:SF5">
    <property type="entry name" value="GEPHYRIN"/>
    <property type="match status" value="1"/>
</dbReference>
<evidence type="ECO:0000259" key="9">
    <source>
        <dbReference type="SMART" id="SM00852"/>
    </source>
</evidence>
<organism evidence="10 11">
    <name type="scientific">Streptomyces orinoci</name>
    <name type="common">Streptoverticillium orinoci</name>
    <dbReference type="NCBI Taxonomy" id="67339"/>
    <lineage>
        <taxon>Bacteria</taxon>
        <taxon>Bacillati</taxon>
        <taxon>Actinomycetota</taxon>
        <taxon>Actinomycetes</taxon>
        <taxon>Kitasatosporales</taxon>
        <taxon>Streptomycetaceae</taxon>
        <taxon>Streptomyces</taxon>
    </lineage>
</organism>
<evidence type="ECO:0000256" key="6">
    <source>
        <dbReference type="ARBA" id="ARBA00047317"/>
    </source>
</evidence>
<dbReference type="InterPro" id="IPR005111">
    <property type="entry name" value="MoeA_C_domain_IV"/>
</dbReference>
<dbReference type="InterPro" id="IPR005110">
    <property type="entry name" value="MoeA_linker/N"/>
</dbReference>
<dbReference type="PANTHER" id="PTHR10192">
    <property type="entry name" value="MOLYBDOPTERIN BIOSYNTHESIS PROTEIN"/>
    <property type="match status" value="1"/>
</dbReference>
<dbReference type="InterPro" id="IPR036135">
    <property type="entry name" value="MoeA_linker/N_sf"/>
</dbReference>
<keyword evidence="7" id="KW-0808">Transferase</keyword>
<evidence type="ECO:0000256" key="5">
    <source>
        <dbReference type="ARBA" id="ARBA00023150"/>
    </source>
</evidence>
<dbReference type="Proteomes" id="UP001552594">
    <property type="component" value="Unassembled WGS sequence"/>
</dbReference>
<evidence type="ECO:0000313" key="10">
    <source>
        <dbReference type="EMBL" id="MEV5509187.1"/>
    </source>
</evidence>
<feature type="compositionally biased region" description="Low complexity" evidence="8">
    <location>
        <begin position="71"/>
        <end position="83"/>
    </location>
</feature>
<evidence type="ECO:0000256" key="8">
    <source>
        <dbReference type="SAM" id="MobiDB-lite"/>
    </source>
</evidence>
<evidence type="ECO:0000256" key="7">
    <source>
        <dbReference type="RuleBase" id="RU365090"/>
    </source>
</evidence>
<keyword evidence="7" id="KW-0460">Magnesium</keyword>